<evidence type="ECO:0000256" key="1">
    <source>
        <dbReference type="ARBA" id="ARBA00006484"/>
    </source>
</evidence>
<accession>A0ABV8GT08</accession>
<feature type="domain" description="Ketoreductase" evidence="4">
    <location>
        <begin position="6"/>
        <end position="181"/>
    </location>
</feature>
<name>A0ABV8GT08_9ACTN</name>
<dbReference type="PRINTS" id="PR00081">
    <property type="entry name" value="GDHRDH"/>
</dbReference>
<evidence type="ECO:0000256" key="2">
    <source>
        <dbReference type="ARBA" id="ARBA00023002"/>
    </source>
</evidence>
<proteinExistence type="inferred from homology"/>
<evidence type="ECO:0000256" key="3">
    <source>
        <dbReference type="RuleBase" id="RU000363"/>
    </source>
</evidence>
<dbReference type="Gene3D" id="3.40.50.720">
    <property type="entry name" value="NAD(P)-binding Rossmann-like Domain"/>
    <property type="match status" value="1"/>
</dbReference>
<dbReference type="InterPro" id="IPR057326">
    <property type="entry name" value="KR_dom"/>
</dbReference>
<sequence length="271" mass="28329">MRLAGTTALITGASGGIGRAIARALAARRVRVLLAGRDRAALSALAEEVGGRIITADLGERDGVIEMMKQAGPVDIVVANAGVFAPALVTHHPLDVIDTCLDVNLRAPMVMARLAAEEMIAAGRGHIVFMSSVGGTVPIARAALYNATKYGLRGFAHAVRADLAPYGVGVSVICPSVIRDAGMITRSPVRPPAWVPARVWSRSPEQVAQAVCRAVRHDIAEIMVAPWPIRFVAGLSGLSPALAVRLQRLVGADRIAHGVADGLVRRGTSTL</sequence>
<keyword evidence="2 5" id="KW-0560">Oxidoreductase</keyword>
<dbReference type="GO" id="GO:0016491">
    <property type="term" value="F:oxidoreductase activity"/>
    <property type="evidence" value="ECO:0007669"/>
    <property type="project" value="UniProtKB-KW"/>
</dbReference>
<dbReference type="RefSeq" id="WP_379535678.1">
    <property type="nucleotide sequence ID" value="NZ_JBHSBI010000051.1"/>
</dbReference>
<organism evidence="5 6">
    <name type="scientific">Nonomuraea purpurea</name>
    <dbReference type="NCBI Taxonomy" id="1849276"/>
    <lineage>
        <taxon>Bacteria</taxon>
        <taxon>Bacillati</taxon>
        <taxon>Actinomycetota</taxon>
        <taxon>Actinomycetes</taxon>
        <taxon>Streptosporangiales</taxon>
        <taxon>Streptosporangiaceae</taxon>
        <taxon>Nonomuraea</taxon>
    </lineage>
</organism>
<evidence type="ECO:0000259" key="4">
    <source>
        <dbReference type="SMART" id="SM00822"/>
    </source>
</evidence>
<keyword evidence="6" id="KW-1185">Reference proteome</keyword>
<dbReference type="EMBL" id="JBHSBI010000051">
    <property type="protein sequence ID" value="MFC4015877.1"/>
    <property type="molecule type" value="Genomic_DNA"/>
</dbReference>
<dbReference type="PROSITE" id="PS00061">
    <property type="entry name" value="ADH_SHORT"/>
    <property type="match status" value="1"/>
</dbReference>
<protein>
    <submittedName>
        <fullName evidence="5">SDR family NAD(P)-dependent oxidoreductase</fullName>
        <ecNumber evidence="5">1.-.-.-</ecNumber>
    </submittedName>
</protein>
<dbReference type="InterPro" id="IPR020904">
    <property type="entry name" value="Sc_DH/Rdtase_CS"/>
</dbReference>
<dbReference type="Proteomes" id="UP001595851">
    <property type="component" value="Unassembled WGS sequence"/>
</dbReference>
<dbReference type="PRINTS" id="PR00080">
    <property type="entry name" value="SDRFAMILY"/>
</dbReference>
<comment type="similarity">
    <text evidence="1 3">Belongs to the short-chain dehydrogenases/reductases (SDR) family.</text>
</comment>
<dbReference type="InterPro" id="IPR036291">
    <property type="entry name" value="NAD(P)-bd_dom_sf"/>
</dbReference>
<evidence type="ECO:0000313" key="6">
    <source>
        <dbReference type="Proteomes" id="UP001595851"/>
    </source>
</evidence>
<comment type="caution">
    <text evidence="5">The sequence shown here is derived from an EMBL/GenBank/DDBJ whole genome shotgun (WGS) entry which is preliminary data.</text>
</comment>
<dbReference type="Pfam" id="PF00106">
    <property type="entry name" value="adh_short"/>
    <property type="match status" value="1"/>
</dbReference>
<evidence type="ECO:0000313" key="5">
    <source>
        <dbReference type="EMBL" id="MFC4015877.1"/>
    </source>
</evidence>
<dbReference type="PANTHER" id="PTHR44196:SF1">
    <property type="entry name" value="DEHYDROGENASE_REDUCTASE SDR FAMILY MEMBER 7B"/>
    <property type="match status" value="1"/>
</dbReference>
<reference evidence="6" key="1">
    <citation type="journal article" date="2019" name="Int. J. Syst. Evol. Microbiol.">
        <title>The Global Catalogue of Microorganisms (GCM) 10K type strain sequencing project: providing services to taxonomists for standard genome sequencing and annotation.</title>
        <authorList>
            <consortium name="The Broad Institute Genomics Platform"/>
            <consortium name="The Broad Institute Genome Sequencing Center for Infectious Disease"/>
            <person name="Wu L."/>
            <person name="Ma J."/>
        </authorList>
    </citation>
    <scope>NUCLEOTIDE SEQUENCE [LARGE SCALE GENOMIC DNA]</scope>
    <source>
        <strain evidence="6">TBRC 1276</strain>
    </source>
</reference>
<dbReference type="SMART" id="SM00822">
    <property type="entry name" value="PKS_KR"/>
    <property type="match status" value="1"/>
</dbReference>
<dbReference type="SUPFAM" id="SSF51735">
    <property type="entry name" value="NAD(P)-binding Rossmann-fold domains"/>
    <property type="match status" value="1"/>
</dbReference>
<dbReference type="CDD" id="cd05233">
    <property type="entry name" value="SDR_c"/>
    <property type="match status" value="1"/>
</dbReference>
<dbReference type="PANTHER" id="PTHR44196">
    <property type="entry name" value="DEHYDROGENASE/REDUCTASE SDR FAMILY MEMBER 7B"/>
    <property type="match status" value="1"/>
</dbReference>
<gene>
    <name evidence="5" type="ORF">ACFOY2_52310</name>
</gene>
<dbReference type="EC" id="1.-.-.-" evidence="5"/>
<dbReference type="InterPro" id="IPR002347">
    <property type="entry name" value="SDR_fam"/>
</dbReference>